<comment type="cofactor">
    <cofactor evidence="4">
        <name>Zn(2+)</name>
        <dbReference type="ChEBI" id="CHEBI:29105"/>
    </cofactor>
    <text evidence="4">Binds 1 zinc ion per subunit.</text>
</comment>
<dbReference type="Gene3D" id="2.60.40.2300">
    <property type="entry name" value="Neutral/alkaline non-lysosomal ceramidase, C-terminal domain"/>
    <property type="match status" value="1"/>
</dbReference>
<sequence length="669" mass="73048">MKIIRTSIRRIVPAALLACVGVTQAGDFQIGRGIHDITGPAAEVGMLGYADLEQISSGIHTRLHARAFIIAENDNINQRVVMVSADLGMLTQSVKQGVVAKLKQKYGDLYLDANVMLSPTHTHSGPGGLSHYALTNLTSLGYIEQNYHAVVDGIVAAIDQAHQELSPGEIKINQGELYNVSVNRSDEAYQANPAAEKSRYDDNVEHSMTLLKFTKNSQDYAQWNWFPVHPVSMSSSNTLISADNKGYASYLFERDMGLDYLSKQGFVAAFAQANAGDVSPNLNLDGTGPGSTELESTQIIGQRQYDKAKALYLSASQPLGGDISYRHTFVDFSKLAVASEYSGESASSTCDAALGYAFAAGTEDGKGPDWFHEGDNSANPLFTMVTSLIAVAPDSLRECHAEKEILLATGLVEPVPWTPDVLPLQLLKIGRLAVVALPSEITTMAGRRLMATVQAELAGEVDHVVLSGLANTYAGYVSTREEYAAQHYEGGHTIFGPHTLAGYQQEFTKLARAIKQNTQVEAGPALRELADQQLTFQTGVVLDNTPIFTSFGDVHQQVNSSYGKGQTAFVSFWTGHPKNDLKTQSTYLEVQRKVAGNWQKVADDNDWETFYRWKRIDPVWGSSRAEISWNIPADAPSGEYRILHYGAYKNGWTGNIHRFTGKSKSFSVN</sequence>
<evidence type="ECO:0000313" key="9">
    <source>
        <dbReference type="EMBL" id="WDD99921.1"/>
    </source>
</evidence>
<keyword evidence="5" id="KW-0746">Sphingolipid metabolism</keyword>
<keyword evidence="4" id="KW-0479">Metal-binding</keyword>
<dbReference type="InterPro" id="IPR031329">
    <property type="entry name" value="NEUT/ALK_ceramidase_N"/>
</dbReference>
<feature type="binding site" evidence="4">
    <location>
        <position position="229"/>
    </location>
    <ligand>
        <name>Zn(2+)</name>
        <dbReference type="ChEBI" id="CHEBI:29105"/>
    </ligand>
</feature>
<dbReference type="GO" id="GO:0017040">
    <property type="term" value="F:N-acylsphingosine amidohydrolase activity"/>
    <property type="evidence" value="ECO:0007669"/>
    <property type="project" value="UniProtKB-UniRule"/>
</dbReference>
<keyword evidence="10" id="KW-1185">Reference proteome</keyword>
<dbReference type="RefSeq" id="WP_053042894.1">
    <property type="nucleotide sequence ID" value="NZ_CP059735.1"/>
</dbReference>
<keyword evidence="5" id="KW-0443">Lipid metabolism</keyword>
<protein>
    <recommendedName>
        <fullName evidence="5">Neutral ceramidase</fullName>
        <ecNumber evidence="5">3.5.1.23</ecNumber>
    </recommendedName>
</protein>
<keyword evidence="2 5" id="KW-0378">Hydrolase</keyword>
<feature type="binding site" evidence="4">
    <location>
        <position position="476"/>
    </location>
    <ligand>
        <name>Zn(2+)</name>
        <dbReference type="ChEBI" id="CHEBI:29105"/>
    </ligand>
</feature>
<dbReference type="PANTHER" id="PTHR12670">
    <property type="entry name" value="CERAMIDASE"/>
    <property type="match status" value="1"/>
</dbReference>
<dbReference type="GO" id="GO:0016020">
    <property type="term" value="C:membrane"/>
    <property type="evidence" value="ECO:0007669"/>
    <property type="project" value="GOC"/>
</dbReference>
<evidence type="ECO:0000259" key="8">
    <source>
        <dbReference type="Pfam" id="PF17048"/>
    </source>
</evidence>
<dbReference type="AlphaFoldDB" id="A0AAF0C2C6"/>
<dbReference type="Pfam" id="PF17048">
    <property type="entry name" value="Ceramidse_alk_C"/>
    <property type="match status" value="1"/>
</dbReference>
<feature type="signal peptide" evidence="6">
    <location>
        <begin position="1"/>
        <end position="25"/>
    </location>
</feature>
<feature type="binding site" evidence="4">
    <location>
        <position position="440"/>
    </location>
    <ligand>
        <name>Zn(2+)</name>
        <dbReference type="ChEBI" id="CHEBI:29105"/>
    </ligand>
</feature>
<evidence type="ECO:0000256" key="3">
    <source>
        <dbReference type="PIRSR" id="PIRSR606823-1"/>
    </source>
</evidence>
<dbReference type="InterPro" id="IPR006823">
    <property type="entry name" value="Ceramidase_alk"/>
</dbReference>
<dbReference type="InterPro" id="IPR031331">
    <property type="entry name" value="NEUT/ALK_ceramidase_C"/>
</dbReference>
<name>A0AAF0C2C6_9GAMM</name>
<feature type="domain" description="Neutral/alkaline non-lysosomal ceramidase C-terminal" evidence="8">
    <location>
        <begin position="507"/>
        <end position="668"/>
    </location>
</feature>
<keyword evidence="6" id="KW-0732">Signal</keyword>
<reference evidence="9 10" key="2">
    <citation type="journal article" date="2022" name="Mar. Drugs">
        <title>Bioassay-Guided Fractionation Leads to the Detection of Cholic Acid Generated by the Rare Thalassomonas sp.</title>
        <authorList>
            <person name="Pheiffer F."/>
            <person name="Schneider Y.K."/>
            <person name="Hansen E.H."/>
            <person name="Andersen J.H."/>
            <person name="Isaksson J."/>
            <person name="Busche T."/>
            <person name="R C."/>
            <person name="Kalinowski J."/>
            <person name="Zyl L.V."/>
            <person name="Trindade M."/>
        </authorList>
    </citation>
    <scope>NUCLEOTIDE SEQUENCE [LARGE SCALE GENOMIC DNA]</scope>
    <source>
        <strain evidence="9 10">A5K-106</strain>
    </source>
</reference>
<comment type="similarity">
    <text evidence="1 5">Belongs to the neutral ceramidase family.</text>
</comment>
<evidence type="ECO:0000256" key="5">
    <source>
        <dbReference type="RuleBase" id="RU366019"/>
    </source>
</evidence>
<dbReference type="InterPro" id="IPR038445">
    <property type="entry name" value="NCDase_C_sf"/>
</dbReference>
<dbReference type="GO" id="GO:0046872">
    <property type="term" value="F:metal ion binding"/>
    <property type="evidence" value="ECO:0007669"/>
    <property type="project" value="UniProtKB-KW"/>
</dbReference>
<keyword evidence="4" id="KW-0862">Zinc</keyword>
<gene>
    <name evidence="9" type="ORF">SG35_004450</name>
</gene>
<evidence type="ECO:0000256" key="4">
    <source>
        <dbReference type="PIRSR" id="PIRSR606823-2"/>
    </source>
</evidence>
<dbReference type="EMBL" id="CP059735">
    <property type="protein sequence ID" value="WDD99921.1"/>
    <property type="molecule type" value="Genomic_DNA"/>
</dbReference>
<feature type="chain" id="PRO_5042260457" description="Neutral ceramidase" evidence="6">
    <location>
        <begin position="26"/>
        <end position="669"/>
    </location>
</feature>
<reference evidence="9 10" key="1">
    <citation type="journal article" date="2015" name="Genome Announc.">
        <title>Draft Genome Sequences of Marine Isolates of Thalassomonas viridans and Thalassomonas actiniarum.</title>
        <authorList>
            <person name="Olonade I."/>
            <person name="van Zyl L.J."/>
            <person name="Trindade M."/>
        </authorList>
    </citation>
    <scope>NUCLEOTIDE SEQUENCE [LARGE SCALE GENOMIC DNA]</scope>
    <source>
        <strain evidence="9 10">A5K-106</strain>
    </source>
</reference>
<comment type="catalytic activity">
    <reaction evidence="5">
        <text>an N-acylsphing-4-enine + H2O = sphing-4-enine + a fatty acid</text>
        <dbReference type="Rhea" id="RHEA:20856"/>
        <dbReference type="ChEBI" id="CHEBI:15377"/>
        <dbReference type="ChEBI" id="CHEBI:28868"/>
        <dbReference type="ChEBI" id="CHEBI:52639"/>
        <dbReference type="ChEBI" id="CHEBI:57756"/>
        <dbReference type="EC" id="3.5.1.23"/>
    </reaction>
</comment>
<organism evidence="9 10">
    <name type="scientific">Thalassomonas actiniarum</name>
    <dbReference type="NCBI Taxonomy" id="485447"/>
    <lineage>
        <taxon>Bacteria</taxon>
        <taxon>Pseudomonadati</taxon>
        <taxon>Pseudomonadota</taxon>
        <taxon>Gammaproteobacteria</taxon>
        <taxon>Alteromonadales</taxon>
        <taxon>Colwelliaceae</taxon>
        <taxon>Thalassomonas</taxon>
    </lineage>
</organism>
<dbReference type="GO" id="GO:0046512">
    <property type="term" value="P:sphingosine biosynthetic process"/>
    <property type="evidence" value="ECO:0007669"/>
    <property type="project" value="TreeGrafter"/>
</dbReference>
<feature type="binding site" evidence="4">
    <location>
        <position position="121"/>
    </location>
    <ligand>
        <name>Zn(2+)</name>
        <dbReference type="ChEBI" id="CHEBI:29105"/>
    </ligand>
</feature>
<dbReference type="GO" id="GO:0046514">
    <property type="term" value="P:ceramide catabolic process"/>
    <property type="evidence" value="ECO:0007669"/>
    <property type="project" value="InterPro"/>
</dbReference>
<dbReference type="PANTHER" id="PTHR12670:SF1">
    <property type="entry name" value="NEUTRAL CERAMIDASE"/>
    <property type="match status" value="1"/>
</dbReference>
<dbReference type="KEGG" id="tact:SG35_004450"/>
<evidence type="ECO:0000259" key="7">
    <source>
        <dbReference type="Pfam" id="PF04734"/>
    </source>
</evidence>
<dbReference type="GO" id="GO:0042759">
    <property type="term" value="P:long-chain fatty acid biosynthetic process"/>
    <property type="evidence" value="ECO:0007669"/>
    <property type="project" value="TreeGrafter"/>
</dbReference>
<dbReference type="Proteomes" id="UP000032568">
    <property type="component" value="Chromosome"/>
</dbReference>
<proteinExistence type="inferred from homology"/>
<evidence type="ECO:0000256" key="6">
    <source>
        <dbReference type="SAM" id="SignalP"/>
    </source>
</evidence>
<evidence type="ECO:0000256" key="2">
    <source>
        <dbReference type="ARBA" id="ARBA00022801"/>
    </source>
</evidence>
<dbReference type="EC" id="3.5.1.23" evidence="5"/>
<feature type="active site" description="Nucleophile" evidence="3">
    <location>
        <position position="279"/>
    </location>
</feature>
<dbReference type="GO" id="GO:0005576">
    <property type="term" value="C:extracellular region"/>
    <property type="evidence" value="ECO:0007669"/>
    <property type="project" value="TreeGrafter"/>
</dbReference>
<dbReference type="Pfam" id="PF04734">
    <property type="entry name" value="Ceramidase_alk"/>
    <property type="match status" value="1"/>
</dbReference>
<evidence type="ECO:0000256" key="1">
    <source>
        <dbReference type="ARBA" id="ARBA00009835"/>
    </source>
</evidence>
<evidence type="ECO:0000313" key="10">
    <source>
        <dbReference type="Proteomes" id="UP000032568"/>
    </source>
</evidence>
<accession>A0AAF0C2C6</accession>
<feature type="domain" description="Neutral/alkaline non-lysosomal ceramidase N-terminal" evidence="7">
    <location>
        <begin position="28"/>
        <end position="505"/>
    </location>
</feature>